<feature type="transmembrane region" description="Helical" evidence="1">
    <location>
        <begin position="30"/>
        <end position="52"/>
    </location>
</feature>
<name>A0A8S5T743_9CAUD</name>
<protein>
    <submittedName>
        <fullName evidence="2">Uncharacterized protein</fullName>
    </submittedName>
</protein>
<reference evidence="2" key="1">
    <citation type="journal article" date="2021" name="Proc. Natl. Acad. Sci. U.S.A.">
        <title>A Catalog of Tens of Thousands of Viruses from Human Metagenomes Reveals Hidden Associations with Chronic Diseases.</title>
        <authorList>
            <person name="Tisza M.J."/>
            <person name="Buck C.B."/>
        </authorList>
    </citation>
    <scope>NUCLEOTIDE SEQUENCE</scope>
    <source>
        <strain evidence="2">CtxMM9</strain>
    </source>
</reference>
<accession>A0A8S5T743</accession>
<evidence type="ECO:0000313" key="2">
    <source>
        <dbReference type="EMBL" id="DAF58835.1"/>
    </source>
</evidence>
<organism evidence="2">
    <name type="scientific">Siphoviridae sp. ctxMM9</name>
    <dbReference type="NCBI Taxonomy" id="2827973"/>
    <lineage>
        <taxon>Viruses</taxon>
        <taxon>Duplodnaviria</taxon>
        <taxon>Heunggongvirae</taxon>
        <taxon>Uroviricota</taxon>
        <taxon>Caudoviricetes</taxon>
    </lineage>
</organism>
<dbReference type="EMBL" id="BK032759">
    <property type="protein sequence ID" value="DAF58835.1"/>
    <property type="molecule type" value="Genomic_DNA"/>
</dbReference>
<sequence>MGENGLSIADAMALAKDGNNGLGTGAGGTWIWVFFLFFLLAWGGGGFFGGGANSATESALTRAELYSGLGQQDVFRNQSEIASELRAFERDAANNWGNVKYDNLQNLYAMQTQMNNGFYGVNTGLMENRFNTSNGFCGVNRNIDAIRYENAKNTSDIIYASNNNTQKILDAFAQQQIQTLRDELATIRSALSNNIQTQNILNTL</sequence>
<evidence type="ECO:0000256" key="1">
    <source>
        <dbReference type="SAM" id="Phobius"/>
    </source>
</evidence>
<proteinExistence type="predicted"/>
<keyword evidence="1" id="KW-1133">Transmembrane helix</keyword>
<keyword evidence="1" id="KW-0812">Transmembrane</keyword>
<keyword evidence="1" id="KW-0472">Membrane</keyword>